<dbReference type="InterPro" id="IPR025160">
    <property type="entry name" value="AATF"/>
</dbReference>
<dbReference type="EMBL" id="MLYV02000271">
    <property type="protein sequence ID" value="PSS22675.1"/>
    <property type="molecule type" value="Genomic_DNA"/>
</dbReference>
<dbReference type="GO" id="GO:0000462">
    <property type="term" value="P:maturation of SSU-rRNA from tricistronic rRNA transcript (SSU-rRNA, 5.8S rRNA, LSU-rRNA)"/>
    <property type="evidence" value="ECO:0007669"/>
    <property type="project" value="TreeGrafter"/>
</dbReference>
<dbReference type="GO" id="GO:0005730">
    <property type="term" value="C:nucleolus"/>
    <property type="evidence" value="ECO:0007669"/>
    <property type="project" value="TreeGrafter"/>
</dbReference>
<evidence type="ECO:0000256" key="1">
    <source>
        <dbReference type="ARBA" id="ARBA00008966"/>
    </source>
</evidence>
<evidence type="ECO:0000259" key="5">
    <source>
        <dbReference type="Pfam" id="PF13339"/>
    </source>
</evidence>
<dbReference type="InterPro" id="IPR012617">
    <property type="entry name" value="AATF_C"/>
</dbReference>
<dbReference type="STRING" id="98765.A0A2R6R7C8"/>
<gene>
    <name evidence="6" type="ORF">PHLCEN_2v3041</name>
</gene>
<evidence type="ECO:0000256" key="3">
    <source>
        <dbReference type="SAM" id="MobiDB-lite"/>
    </source>
</evidence>
<evidence type="ECO:0000313" key="7">
    <source>
        <dbReference type="Proteomes" id="UP000186601"/>
    </source>
</evidence>
<comment type="similarity">
    <text evidence="1">Belongs to the AATF family.</text>
</comment>
<feature type="region of interest" description="Disordered" evidence="3">
    <location>
        <begin position="16"/>
        <end position="164"/>
    </location>
</feature>
<organism evidence="6 7">
    <name type="scientific">Hermanssonia centrifuga</name>
    <dbReference type="NCBI Taxonomy" id="98765"/>
    <lineage>
        <taxon>Eukaryota</taxon>
        <taxon>Fungi</taxon>
        <taxon>Dikarya</taxon>
        <taxon>Basidiomycota</taxon>
        <taxon>Agaricomycotina</taxon>
        <taxon>Agaricomycetes</taxon>
        <taxon>Polyporales</taxon>
        <taxon>Meruliaceae</taxon>
        <taxon>Hermanssonia</taxon>
    </lineage>
</organism>
<evidence type="ECO:0000259" key="4">
    <source>
        <dbReference type="Pfam" id="PF08164"/>
    </source>
</evidence>
<dbReference type="Pfam" id="PF13339">
    <property type="entry name" value="AATF-Che1"/>
    <property type="match status" value="1"/>
</dbReference>
<dbReference type="InterPro" id="IPR039223">
    <property type="entry name" value="AATF/Bfr2"/>
</dbReference>
<accession>A0A2R6R7C8</accession>
<sequence>MSARLSLAQQIALLSEAAPTDFDPEDINPAAPQSDDESNDANPAATEHYVDVGPSTLRQLNHSLSDPKYTGRRVSRKQLEEDEEDEDIPSGSEADNDELPEESESEEEGNEEETDREGSEDERIGSSRIAPQAAYRKPEVVLPSKPSKRRGEEPTDEGESPDLASALRATREQDRKKGKAVTHQMSLWDSLLDARIRLQKTASAANRLPLTSTNQPAVTASLNAMLEEAVALSEDLFTLSEGLLRSEGSSNPPPRKRTKLSHDADRNYSAELISLSTTASDFEAAYHAHLIQTLTKWSAKIQAVAPSVLLPANRSSFKSAMGGKAGLPGVVDVIDDTLRTDAEKLLARTRTFRGRAAEDDVDEHDENKNTEVFDDTDFYQQLLRDVIEIRGGGGEQGEQEWVRRQKASKAKRKKTVDTKASKGRKLRYEVHEKLQNFMVPIPSSRGAWHEEQIDELFASLLGSGGGGL</sequence>
<dbReference type="Pfam" id="PF08164">
    <property type="entry name" value="TRAUB"/>
    <property type="match status" value="1"/>
</dbReference>
<feature type="domain" description="AATF leucine zipper-containing" evidence="5">
    <location>
        <begin position="174"/>
        <end position="300"/>
    </location>
</feature>
<dbReference type="PANTHER" id="PTHR15565">
    <property type="entry name" value="AATF PROTEIN APOPTOSIS ANTAGONIZING TRANSCRIPTION FACTOR"/>
    <property type="match status" value="1"/>
</dbReference>
<dbReference type="AlphaFoldDB" id="A0A2R6R7C8"/>
<feature type="compositionally biased region" description="Acidic residues" evidence="3">
    <location>
        <begin position="80"/>
        <end position="120"/>
    </location>
</feature>
<name>A0A2R6R7C8_9APHY</name>
<keyword evidence="7" id="KW-1185">Reference proteome</keyword>
<evidence type="ECO:0000313" key="6">
    <source>
        <dbReference type="EMBL" id="PSS22675.1"/>
    </source>
</evidence>
<comment type="caution">
    <text evidence="6">The sequence shown here is derived from an EMBL/GenBank/DDBJ whole genome shotgun (WGS) entry which is preliminary data.</text>
</comment>
<proteinExistence type="inferred from homology"/>
<feature type="domain" description="Apoptosis-antagonizing transcription factor C-terminal" evidence="4">
    <location>
        <begin position="379"/>
        <end position="461"/>
    </location>
</feature>
<protein>
    <recommendedName>
        <fullName evidence="2">Protein BFR2</fullName>
    </recommendedName>
</protein>
<evidence type="ECO:0000256" key="2">
    <source>
        <dbReference type="ARBA" id="ARBA00013850"/>
    </source>
</evidence>
<reference evidence="6 7" key="1">
    <citation type="submission" date="2018-02" db="EMBL/GenBank/DDBJ databases">
        <title>Genome sequence of the basidiomycete white-rot fungus Phlebia centrifuga.</title>
        <authorList>
            <person name="Granchi Z."/>
            <person name="Peng M."/>
            <person name="de Vries R.P."/>
            <person name="Hilden K."/>
            <person name="Makela M.R."/>
            <person name="Grigoriev I."/>
            <person name="Riley R."/>
        </authorList>
    </citation>
    <scope>NUCLEOTIDE SEQUENCE [LARGE SCALE GENOMIC DNA]</scope>
    <source>
        <strain evidence="6 7">FBCC195</strain>
    </source>
</reference>
<dbReference type="OrthoDB" id="5783963at2759"/>
<dbReference type="PANTHER" id="PTHR15565:SF0">
    <property type="entry name" value="PROTEIN AATF"/>
    <property type="match status" value="1"/>
</dbReference>
<dbReference type="Proteomes" id="UP000186601">
    <property type="component" value="Unassembled WGS sequence"/>
</dbReference>